<sequence>QPGLNGRAIAYTRGFGLGGSSAVNYMIYTRGARDDFDRFARVTGDKGWSWDSLVPYMLKNERFGAPADHHNTTRQFNPAVHGFTGINSVSLAGFPTGIDSRVIEATDEFAEFPFNLDMNSGNTIGIGWMQATIKDGVRSSSATSSANWFGLA</sequence>
<dbReference type="Gene3D" id="3.30.560.10">
    <property type="entry name" value="Glucose Oxidase, domain 3"/>
    <property type="match status" value="1"/>
</dbReference>
<accession>A0AAD6UT05</accession>
<name>A0AAD6UT05_9AGAR</name>
<evidence type="ECO:0000256" key="3">
    <source>
        <dbReference type="ARBA" id="ARBA00022630"/>
    </source>
</evidence>
<dbReference type="GO" id="GO:0016614">
    <property type="term" value="F:oxidoreductase activity, acting on CH-OH group of donors"/>
    <property type="evidence" value="ECO:0007669"/>
    <property type="project" value="InterPro"/>
</dbReference>
<evidence type="ECO:0000259" key="5">
    <source>
        <dbReference type="Pfam" id="PF00732"/>
    </source>
</evidence>
<dbReference type="SUPFAM" id="SSF51905">
    <property type="entry name" value="FAD/NAD(P)-binding domain"/>
    <property type="match status" value="1"/>
</dbReference>
<comment type="caution">
    <text evidence="6">The sequence shown here is derived from an EMBL/GenBank/DDBJ whole genome shotgun (WGS) entry which is preliminary data.</text>
</comment>
<evidence type="ECO:0000313" key="7">
    <source>
        <dbReference type="Proteomes" id="UP001219525"/>
    </source>
</evidence>
<dbReference type="InterPro" id="IPR012132">
    <property type="entry name" value="GMC_OxRdtase"/>
</dbReference>
<dbReference type="EMBL" id="JARJCW010000132">
    <property type="protein sequence ID" value="KAJ7191465.1"/>
    <property type="molecule type" value="Genomic_DNA"/>
</dbReference>
<dbReference type="PANTHER" id="PTHR11552:SF147">
    <property type="entry name" value="CHOLINE DEHYDROGENASE, MITOCHONDRIAL"/>
    <property type="match status" value="1"/>
</dbReference>
<evidence type="ECO:0000256" key="2">
    <source>
        <dbReference type="ARBA" id="ARBA00010790"/>
    </source>
</evidence>
<gene>
    <name evidence="6" type="ORF">GGX14DRAFT_381163</name>
</gene>
<dbReference type="InterPro" id="IPR000172">
    <property type="entry name" value="GMC_OxRdtase_N"/>
</dbReference>
<keyword evidence="4" id="KW-0274">FAD</keyword>
<comment type="cofactor">
    <cofactor evidence="1">
        <name>FAD</name>
        <dbReference type="ChEBI" id="CHEBI:57692"/>
    </cofactor>
</comment>
<evidence type="ECO:0000256" key="1">
    <source>
        <dbReference type="ARBA" id="ARBA00001974"/>
    </source>
</evidence>
<keyword evidence="7" id="KW-1185">Reference proteome</keyword>
<dbReference type="Pfam" id="PF00732">
    <property type="entry name" value="GMC_oxred_N"/>
    <property type="match status" value="1"/>
</dbReference>
<comment type="similarity">
    <text evidence="2">Belongs to the GMC oxidoreductase family.</text>
</comment>
<dbReference type="AlphaFoldDB" id="A0AAD6UT05"/>
<proteinExistence type="inferred from homology"/>
<dbReference type="PANTHER" id="PTHR11552">
    <property type="entry name" value="GLUCOSE-METHANOL-CHOLINE GMC OXIDOREDUCTASE"/>
    <property type="match status" value="1"/>
</dbReference>
<keyword evidence="3" id="KW-0285">Flavoprotein</keyword>
<reference evidence="6" key="1">
    <citation type="submission" date="2023-03" db="EMBL/GenBank/DDBJ databases">
        <title>Massive genome expansion in bonnet fungi (Mycena s.s.) driven by repeated elements and novel gene families across ecological guilds.</title>
        <authorList>
            <consortium name="Lawrence Berkeley National Laboratory"/>
            <person name="Harder C.B."/>
            <person name="Miyauchi S."/>
            <person name="Viragh M."/>
            <person name="Kuo A."/>
            <person name="Thoen E."/>
            <person name="Andreopoulos B."/>
            <person name="Lu D."/>
            <person name="Skrede I."/>
            <person name="Drula E."/>
            <person name="Henrissat B."/>
            <person name="Morin E."/>
            <person name="Kohler A."/>
            <person name="Barry K."/>
            <person name="LaButti K."/>
            <person name="Morin E."/>
            <person name="Salamov A."/>
            <person name="Lipzen A."/>
            <person name="Mereny Z."/>
            <person name="Hegedus B."/>
            <person name="Baldrian P."/>
            <person name="Stursova M."/>
            <person name="Weitz H."/>
            <person name="Taylor A."/>
            <person name="Grigoriev I.V."/>
            <person name="Nagy L.G."/>
            <person name="Martin F."/>
            <person name="Kauserud H."/>
        </authorList>
    </citation>
    <scope>NUCLEOTIDE SEQUENCE</scope>
    <source>
        <strain evidence="6">9144</strain>
    </source>
</reference>
<feature type="domain" description="Glucose-methanol-choline oxidoreductase N-terminal" evidence="5">
    <location>
        <begin position="5"/>
        <end position="143"/>
    </location>
</feature>
<dbReference type="InterPro" id="IPR036188">
    <property type="entry name" value="FAD/NAD-bd_sf"/>
</dbReference>
<organism evidence="6 7">
    <name type="scientific">Mycena pura</name>
    <dbReference type="NCBI Taxonomy" id="153505"/>
    <lineage>
        <taxon>Eukaryota</taxon>
        <taxon>Fungi</taxon>
        <taxon>Dikarya</taxon>
        <taxon>Basidiomycota</taxon>
        <taxon>Agaricomycotina</taxon>
        <taxon>Agaricomycetes</taxon>
        <taxon>Agaricomycetidae</taxon>
        <taxon>Agaricales</taxon>
        <taxon>Marasmiineae</taxon>
        <taxon>Mycenaceae</taxon>
        <taxon>Mycena</taxon>
    </lineage>
</organism>
<protein>
    <submittedName>
        <fullName evidence="6">Glucose-methanol-choline oxidoreductase</fullName>
    </submittedName>
</protein>
<dbReference type="GO" id="GO:0050660">
    <property type="term" value="F:flavin adenine dinucleotide binding"/>
    <property type="evidence" value="ECO:0007669"/>
    <property type="project" value="InterPro"/>
</dbReference>
<evidence type="ECO:0000256" key="4">
    <source>
        <dbReference type="ARBA" id="ARBA00022827"/>
    </source>
</evidence>
<dbReference type="Proteomes" id="UP001219525">
    <property type="component" value="Unassembled WGS sequence"/>
</dbReference>
<dbReference type="Gene3D" id="3.50.50.60">
    <property type="entry name" value="FAD/NAD(P)-binding domain"/>
    <property type="match status" value="1"/>
</dbReference>
<evidence type="ECO:0000313" key="6">
    <source>
        <dbReference type="EMBL" id="KAJ7191465.1"/>
    </source>
</evidence>
<feature type="non-terminal residue" evidence="6">
    <location>
        <position position="152"/>
    </location>
</feature>